<proteinExistence type="predicted"/>
<organism evidence="1 2">
    <name type="scientific">Butyricimonas hominis</name>
    <dbReference type="NCBI Taxonomy" id="2763032"/>
    <lineage>
        <taxon>Bacteria</taxon>
        <taxon>Pseudomonadati</taxon>
        <taxon>Bacteroidota</taxon>
        <taxon>Bacteroidia</taxon>
        <taxon>Bacteroidales</taxon>
        <taxon>Odoribacteraceae</taxon>
        <taxon>Butyricimonas</taxon>
    </lineage>
</organism>
<evidence type="ECO:0000313" key="1">
    <source>
        <dbReference type="EMBL" id="MBC5621745.1"/>
    </source>
</evidence>
<gene>
    <name evidence="1" type="ORF">H8S64_11615</name>
</gene>
<protein>
    <submittedName>
        <fullName evidence="1">Uncharacterized protein</fullName>
    </submittedName>
</protein>
<keyword evidence="2" id="KW-1185">Reference proteome</keyword>
<reference evidence="1 2" key="1">
    <citation type="submission" date="2020-08" db="EMBL/GenBank/DDBJ databases">
        <title>Genome public.</title>
        <authorList>
            <person name="Liu C."/>
            <person name="Sun Q."/>
        </authorList>
    </citation>
    <scope>NUCLEOTIDE SEQUENCE [LARGE SCALE GENOMIC DNA]</scope>
    <source>
        <strain evidence="1 2">NSJ-56</strain>
    </source>
</reference>
<evidence type="ECO:0000313" key="2">
    <source>
        <dbReference type="Proteomes" id="UP000646484"/>
    </source>
</evidence>
<sequence>MKVFWASIEYKYKENPVKGGFVYVFVKANSKTDAYERITKEFLDMKLSISVLEFLIQYDKSTKWHNETETKHFMDLYNSANMNSGCVFDTFYAYEHE</sequence>
<dbReference type="Proteomes" id="UP000646484">
    <property type="component" value="Unassembled WGS sequence"/>
</dbReference>
<name>A0ABR7D2L9_9BACT</name>
<dbReference type="RefSeq" id="WP_129662236.1">
    <property type="nucleotide sequence ID" value="NZ_JACOOH010000005.1"/>
</dbReference>
<comment type="caution">
    <text evidence="1">The sequence shown here is derived from an EMBL/GenBank/DDBJ whole genome shotgun (WGS) entry which is preliminary data.</text>
</comment>
<dbReference type="EMBL" id="JACOOH010000005">
    <property type="protein sequence ID" value="MBC5621745.1"/>
    <property type="molecule type" value="Genomic_DNA"/>
</dbReference>
<accession>A0ABR7D2L9</accession>